<proteinExistence type="inferred from homology"/>
<evidence type="ECO:0000256" key="2">
    <source>
        <dbReference type="ARBA" id="ARBA00022786"/>
    </source>
</evidence>
<name>A0A8H3F4X5_9LECA</name>
<evidence type="ECO:0000256" key="8">
    <source>
        <dbReference type="RuleBase" id="RU362109"/>
    </source>
</evidence>
<sequence>MSPERVLQNEFKQLSKERWVNIALQNESLLQWTVDLMVLNPDSLYYGGYFRGNLTFPSEYPYSPPRFSFNPPLFHPNIYPDGRLCISILHPPGDDEMSGELASERWTPAQRVETVLLSIISLLDDAEISSPANIDAAKMLRDDKAEYKRRVAQDVEKSKENIPSGFVVPTDEVLRKEAATKAAKEKVDDDADFWAESDEDFDFGSDTEEEDNEMGEDAGVGEEEEDERDSEDEEKMED</sequence>
<gene>
    <name evidence="11" type="ORF">GOMPHAMPRED_001768</name>
</gene>
<organism evidence="11 12">
    <name type="scientific">Gomphillus americanus</name>
    <dbReference type="NCBI Taxonomy" id="1940652"/>
    <lineage>
        <taxon>Eukaryota</taxon>
        <taxon>Fungi</taxon>
        <taxon>Dikarya</taxon>
        <taxon>Ascomycota</taxon>
        <taxon>Pezizomycotina</taxon>
        <taxon>Lecanoromycetes</taxon>
        <taxon>OSLEUM clade</taxon>
        <taxon>Ostropomycetidae</taxon>
        <taxon>Ostropales</taxon>
        <taxon>Graphidaceae</taxon>
        <taxon>Gomphilloideae</taxon>
        <taxon>Gomphillus</taxon>
    </lineage>
</organism>
<dbReference type="GO" id="GO:0005524">
    <property type="term" value="F:ATP binding"/>
    <property type="evidence" value="ECO:0007669"/>
    <property type="project" value="UniProtKB-UniRule"/>
</dbReference>
<reference evidence="11" key="1">
    <citation type="submission" date="2021-03" db="EMBL/GenBank/DDBJ databases">
        <authorList>
            <person name="Tagirdzhanova G."/>
        </authorList>
    </citation>
    <scope>NUCLEOTIDE SEQUENCE</scope>
</reference>
<comment type="caution">
    <text evidence="11">The sequence shown here is derived from an EMBL/GenBank/DDBJ whole genome shotgun (WGS) entry which is preliminary data.</text>
</comment>
<evidence type="ECO:0000256" key="4">
    <source>
        <dbReference type="ARBA" id="ARBA00041569"/>
    </source>
</evidence>
<comment type="similarity">
    <text evidence="8">Belongs to the ubiquitin-conjugating enzyme family.</text>
</comment>
<feature type="domain" description="UBC core" evidence="10">
    <location>
        <begin position="2"/>
        <end position="160"/>
    </location>
</feature>
<dbReference type="PROSITE" id="PS50127">
    <property type="entry name" value="UBC_2"/>
    <property type="match status" value="1"/>
</dbReference>
<keyword evidence="8" id="KW-0547">Nucleotide-binding</keyword>
<dbReference type="PANTHER" id="PTHR24067">
    <property type="entry name" value="UBIQUITIN-CONJUGATING ENZYME E2"/>
    <property type="match status" value="1"/>
</dbReference>
<evidence type="ECO:0000256" key="6">
    <source>
        <dbReference type="ARBA" id="ARBA00042190"/>
    </source>
</evidence>
<accession>A0A8H3F4X5</accession>
<dbReference type="SUPFAM" id="SSF54495">
    <property type="entry name" value="UBC-like"/>
    <property type="match status" value="1"/>
</dbReference>
<evidence type="ECO:0000256" key="3">
    <source>
        <dbReference type="ARBA" id="ARBA00039884"/>
    </source>
</evidence>
<dbReference type="FunFam" id="3.10.110.10:FF:000051">
    <property type="entry name" value="ubiquitin-conjugating enzyme E2 R2-like"/>
    <property type="match status" value="1"/>
</dbReference>
<keyword evidence="2 8" id="KW-0833">Ubl conjugation pathway</keyword>
<dbReference type="InterPro" id="IPR023313">
    <property type="entry name" value="UBQ-conjugating_AS"/>
</dbReference>
<dbReference type="InterPro" id="IPR016135">
    <property type="entry name" value="UBQ-conjugating_enzyme/RWD"/>
</dbReference>
<evidence type="ECO:0000256" key="1">
    <source>
        <dbReference type="ARBA" id="ARBA00022679"/>
    </source>
</evidence>
<evidence type="ECO:0000256" key="5">
    <source>
        <dbReference type="ARBA" id="ARBA00042179"/>
    </source>
</evidence>
<keyword evidence="1" id="KW-0808">Transferase</keyword>
<evidence type="ECO:0000313" key="12">
    <source>
        <dbReference type="Proteomes" id="UP000664169"/>
    </source>
</evidence>
<dbReference type="Pfam" id="PF00179">
    <property type="entry name" value="UQ_con"/>
    <property type="match status" value="1"/>
</dbReference>
<dbReference type="Gene3D" id="3.10.110.10">
    <property type="entry name" value="Ubiquitin Conjugating Enzyme"/>
    <property type="match status" value="1"/>
</dbReference>
<evidence type="ECO:0000256" key="7">
    <source>
        <dbReference type="PROSITE-ProRule" id="PRU10133"/>
    </source>
</evidence>
<feature type="compositionally biased region" description="Acidic residues" evidence="9">
    <location>
        <begin position="188"/>
        <end position="238"/>
    </location>
</feature>
<dbReference type="SMART" id="SM00212">
    <property type="entry name" value="UBCc"/>
    <property type="match status" value="1"/>
</dbReference>
<dbReference type="GO" id="GO:0016740">
    <property type="term" value="F:transferase activity"/>
    <property type="evidence" value="ECO:0007669"/>
    <property type="project" value="UniProtKB-KW"/>
</dbReference>
<dbReference type="EMBL" id="CAJPDQ010000014">
    <property type="protein sequence ID" value="CAF9919376.1"/>
    <property type="molecule type" value="Genomic_DNA"/>
</dbReference>
<keyword evidence="8" id="KW-0067">ATP-binding</keyword>
<dbReference type="InterPro" id="IPR000608">
    <property type="entry name" value="UBC"/>
</dbReference>
<dbReference type="InterPro" id="IPR050113">
    <property type="entry name" value="Ub_conjugating_enzyme"/>
</dbReference>
<dbReference type="AlphaFoldDB" id="A0A8H3F4X5"/>
<protein>
    <recommendedName>
        <fullName evidence="3">Ubiquitin-conjugating enzyme E2 2</fullName>
    </recommendedName>
    <alternativeName>
        <fullName evidence="5">E2 ubiquitin-conjugating enzyme 2</fullName>
    </alternativeName>
    <alternativeName>
        <fullName evidence="6">Ubiquitin carrier protein UBC2</fullName>
    </alternativeName>
    <alternativeName>
        <fullName evidence="4">Ubiquitin-protein ligase UBC2</fullName>
    </alternativeName>
</protein>
<dbReference type="PROSITE" id="PS00183">
    <property type="entry name" value="UBC_1"/>
    <property type="match status" value="1"/>
</dbReference>
<evidence type="ECO:0000259" key="10">
    <source>
        <dbReference type="PROSITE" id="PS50127"/>
    </source>
</evidence>
<evidence type="ECO:0000256" key="9">
    <source>
        <dbReference type="SAM" id="MobiDB-lite"/>
    </source>
</evidence>
<keyword evidence="12" id="KW-1185">Reference proteome</keyword>
<feature type="region of interest" description="Disordered" evidence="9">
    <location>
        <begin position="182"/>
        <end position="238"/>
    </location>
</feature>
<dbReference type="OrthoDB" id="19692at2759"/>
<feature type="active site" description="Glycyl thioester intermediate" evidence="7">
    <location>
        <position position="85"/>
    </location>
</feature>
<dbReference type="Proteomes" id="UP000664169">
    <property type="component" value="Unassembled WGS sequence"/>
</dbReference>
<evidence type="ECO:0000313" key="11">
    <source>
        <dbReference type="EMBL" id="CAF9919376.1"/>
    </source>
</evidence>